<dbReference type="Gene3D" id="2.60.120.260">
    <property type="entry name" value="Galactose-binding domain-like"/>
    <property type="match status" value="1"/>
</dbReference>
<name>A0ABP9SB49_9ACTN</name>
<evidence type="ECO:0000313" key="5">
    <source>
        <dbReference type="Proteomes" id="UP001501570"/>
    </source>
</evidence>
<comment type="caution">
    <text evidence="4">The sequence shown here is derived from an EMBL/GenBank/DDBJ whole genome shotgun (WGS) entry which is preliminary data.</text>
</comment>
<accession>A0ABP9SB49</accession>
<dbReference type="InterPro" id="IPR000757">
    <property type="entry name" value="Beta-glucanase-like"/>
</dbReference>
<evidence type="ECO:0008006" key="6">
    <source>
        <dbReference type="Google" id="ProtNLM"/>
    </source>
</evidence>
<dbReference type="InterPro" id="IPR000421">
    <property type="entry name" value="FA58C"/>
</dbReference>
<dbReference type="PROSITE" id="PS51762">
    <property type="entry name" value="GH16_2"/>
    <property type="match status" value="1"/>
</dbReference>
<evidence type="ECO:0000256" key="1">
    <source>
        <dbReference type="SAM" id="SignalP"/>
    </source>
</evidence>
<dbReference type="Pfam" id="PF22633">
    <property type="entry name" value="F5_F8_type_C_2"/>
    <property type="match status" value="1"/>
</dbReference>
<reference evidence="5" key="1">
    <citation type="journal article" date="2019" name="Int. J. Syst. Evol. Microbiol.">
        <title>The Global Catalogue of Microorganisms (GCM) 10K type strain sequencing project: providing services to taxonomists for standard genome sequencing and annotation.</title>
        <authorList>
            <consortium name="The Broad Institute Genomics Platform"/>
            <consortium name="The Broad Institute Genome Sequencing Center for Infectious Disease"/>
            <person name="Wu L."/>
            <person name="Ma J."/>
        </authorList>
    </citation>
    <scope>NUCLEOTIDE SEQUENCE [LARGE SCALE GENOMIC DNA]</scope>
    <source>
        <strain evidence="5">JCM 18304</strain>
    </source>
</reference>
<dbReference type="RefSeq" id="WP_345634459.1">
    <property type="nucleotide sequence ID" value="NZ_BAABJQ010000019.1"/>
</dbReference>
<dbReference type="InterPro" id="IPR013320">
    <property type="entry name" value="ConA-like_dom_sf"/>
</dbReference>
<feature type="domain" description="F5/8 type C" evidence="2">
    <location>
        <begin position="26"/>
        <end position="158"/>
    </location>
</feature>
<keyword evidence="5" id="KW-1185">Reference proteome</keyword>
<feature type="signal peptide" evidence="1">
    <location>
        <begin position="1"/>
        <end position="29"/>
    </location>
</feature>
<dbReference type="InterPro" id="IPR008979">
    <property type="entry name" value="Galactose-bd-like_sf"/>
</dbReference>
<gene>
    <name evidence="4" type="ORF">GCM10023322_55460</name>
</gene>
<dbReference type="SMART" id="SM00231">
    <property type="entry name" value="FA58C"/>
    <property type="match status" value="1"/>
</dbReference>
<feature type="chain" id="PRO_5045637303" description="F5/8 type C domain-containing protein" evidence="1">
    <location>
        <begin position="30"/>
        <end position="472"/>
    </location>
</feature>
<dbReference type="SUPFAM" id="SSF49899">
    <property type="entry name" value="Concanavalin A-like lectins/glucanases"/>
    <property type="match status" value="1"/>
</dbReference>
<evidence type="ECO:0000313" key="4">
    <source>
        <dbReference type="EMBL" id="GAA5193439.1"/>
    </source>
</evidence>
<dbReference type="PROSITE" id="PS50022">
    <property type="entry name" value="FA58C_3"/>
    <property type="match status" value="1"/>
</dbReference>
<organism evidence="4 5">
    <name type="scientific">Rugosimonospora acidiphila</name>
    <dbReference type="NCBI Taxonomy" id="556531"/>
    <lineage>
        <taxon>Bacteria</taxon>
        <taxon>Bacillati</taxon>
        <taxon>Actinomycetota</taxon>
        <taxon>Actinomycetes</taxon>
        <taxon>Micromonosporales</taxon>
        <taxon>Micromonosporaceae</taxon>
        <taxon>Rugosimonospora</taxon>
    </lineage>
</organism>
<feature type="domain" description="GH16" evidence="3">
    <location>
        <begin position="240"/>
        <end position="472"/>
    </location>
</feature>
<dbReference type="Proteomes" id="UP001501570">
    <property type="component" value="Unassembled WGS sequence"/>
</dbReference>
<evidence type="ECO:0000259" key="3">
    <source>
        <dbReference type="PROSITE" id="PS51762"/>
    </source>
</evidence>
<keyword evidence="1" id="KW-0732">Signal</keyword>
<protein>
    <recommendedName>
        <fullName evidence="6">F5/8 type C domain-containing protein</fullName>
    </recommendedName>
</protein>
<evidence type="ECO:0000259" key="2">
    <source>
        <dbReference type="PROSITE" id="PS50022"/>
    </source>
</evidence>
<dbReference type="Gene3D" id="2.60.120.200">
    <property type="match status" value="1"/>
</dbReference>
<dbReference type="EMBL" id="BAABJQ010000019">
    <property type="protein sequence ID" value="GAA5193439.1"/>
    <property type="molecule type" value="Genomic_DNA"/>
</dbReference>
<proteinExistence type="predicted"/>
<dbReference type="SUPFAM" id="SSF49785">
    <property type="entry name" value="Galactose-binding domain-like"/>
    <property type="match status" value="1"/>
</dbReference>
<sequence length="472" mass="50968">MSRRRLAAVLVTAVATMAGVLVVQQSAYAATNLAQGRPVTVSSTDDASNAAANAVDGNTSTRWSSAYSDPQWIAVDLGSAQTVGAVTLRWEVAYGRSYEIQTSNDGHTWTDRYSTTSGAGGTENISFTPVSARYVRMYGTARATIYGYSLWEFEVYSSGTSSPPETVGGGSLSNPAVGPGPSSSVYGTGYTLIKNWDFGTGGDVKNISDMNSEFYYHDQFGTIGNGTNYGAITLAPDAADAISGQPVEDPNNKVRQFTSDSLKTTLVPLNGATTVSPTQHNVGNGSFMPKFALPNGGALLGHDILWETRVRYVTPKYFWFSLWNSGNQWNNGAEFDVVESFGYDNGGGNTNFDGRYWHADPVGGTSTTNYSNWATGMASHGITSYDATQYHTWSLLYKKDNTYSFYVDGIQVQSGTMNWTLSGVAGGQPVDFHFLFDAGWGHTQVASVNHSMPASDLAGTYYEFDYSRVYER</sequence>